<keyword evidence="4" id="KW-1185">Reference proteome</keyword>
<protein>
    <recommendedName>
        <fullName evidence="2">Clr5 domain-containing protein</fullName>
    </recommendedName>
</protein>
<feature type="domain" description="Clr5" evidence="2">
    <location>
        <begin position="22"/>
        <end position="73"/>
    </location>
</feature>
<feature type="compositionally biased region" description="Polar residues" evidence="1">
    <location>
        <begin position="77"/>
        <end position="86"/>
    </location>
</feature>
<name>A0A2K0W334_GIBNY</name>
<comment type="caution">
    <text evidence="3">The sequence shown here is derived from an EMBL/GenBank/DDBJ whole genome shotgun (WGS) entry which is preliminary data.</text>
</comment>
<dbReference type="Pfam" id="PF14420">
    <property type="entry name" value="Clr5"/>
    <property type="match status" value="1"/>
</dbReference>
<accession>A0A2K0W334</accession>
<organism evidence="3 4">
    <name type="scientific">Gibberella nygamai</name>
    <name type="common">Bean root rot disease fungus</name>
    <name type="synonym">Fusarium nygamai</name>
    <dbReference type="NCBI Taxonomy" id="42673"/>
    <lineage>
        <taxon>Eukaryota</taxon>
        <taxon>Fungi</taxon>
        <taxon>Dikarya</taxon>
        <taxon>Ascomycota</taxon>
        <taxon>Pezizomycotina</taxon>
        <taxon>Sordariomycetes</taxon>
        <taxon>Hypocreomycetidae</taxon>
        <taxon>Hypocreales</taxon>
        <taxon>Nectriaceae</taxon>
        <taxon>Fusarium</taxon>
        <taxon>Fusarium fujikuroi species complex</taxon>
    </lineage>
</organism>
<reference evidence="3 4" key="1">
    <citation type="submission" date="2017-06" db="EMBL/GenBank/DDBJ databases">
        <title>Genome of Fusarium nygamai isolate CS10214.</title>
        <authorList>
            <person name="Gardiner D.M."/>
            <person name="Obanor F."/>
            <person name="Kazan K."/>
        </authorList>
    </citation>
    <scope>NUCLEOTIDE SEQUENCE [LARGE SCALE GENOMIC DNA]</scope>
    <source>
        <strain evidence="3 4">CS10214</strain>
    </source>
</reference>
<evidence type="ECO:0000313" key="3">
    <source>
        <dbReference type="EMBL" id="PNP76688.1"/>
    </source>
</evidence>
<evidence type="ECO:0000256" key="1">
    <source>
        <dbReference type="SAM" id="MobiDB-lite"/>
    </source>
</evidence>
<dbReference type="OrthoDB" id="5085187at2759"/>
<dbReference type="AlphaFoldDB" id="A0A2K0W334"/>
<dbReference type="EMBL" id="MTQA01000141">
    <property type="protein sequence ID" value="PNP76688.1"/>
    <property type="molecule type" value="Genomic_DNA"/>
</dbReference>
<proteinExistence type="predicted"/>
<dbReference type="InterPro" id="IPR025676">
    <property type="entry name" value="Clr5_dom"/>
</dbReference>
<gene>
    <name evidence="3" type="ORF">FNYG_10107</name>
</gene>
<evidence type="ECO:0000313" key="4">
    <source>
        <dbReference type="Proteomes" id="UP000236664"/>
    </source>
</evidence>
<feature type="region of interest" description="Disordered" evidence="1">
    <location>
        <begin position="76"/>
        <end position="100"/>
    </location>
</feature>
<dbReference type="Proteomes" id="UP000236664">
    <property type="component" value="Unassembled WGS sequence"/>
</dbReference>
<sequence length="607" mass="68655">MDSSNLRWVYGPTYRAQDVSNEAVDKFKSIIQQIYLDQNRTRDEVLSHLQDSHGFSLSTNQFSKATKRWGFYKQPRQVRTNVQPPESITEEEEEEPPNPLNPLDDLFDFEPDVLDTIDETEACFETGGENVTDSQILEDVKGQFSYTGRNFVSEPPPSTNQSQPQAVDADFPCAALPFDRERSLQESAQKILQQLKTTQKFETRPFHINSKILAQVSFDNRINKKSRVQYLTCCYLFEEAVQCLERSGKTFDRKQHRVLRSNIDRLFALYRRDKDKLLASPNISPDMWSILCVTEQAGILDDLVDRLETNGLQFMTAVRACLGLCEEWMELVDIGLPRGVFQYDSLLLHQNAGKAIQNICRPLSEQSRFDVWQEAGYLFAFVWSNEQLEPANSSSWLKGAEISGLSPTQFLAIICRMIVYMAARISPDFRTISGKRDDAVKFICRLYLQAIEKLKTTNQSRTIKEAFANHFCQHHLRPDIDSENGNLESVQSYQRAAADFVSEEDKDTFAQGVLQAATLHEGARGTGFGSLASSRATNSASDSSSYLYAQQQCLTLLSSNPTMTRSLASGSSRGSSLHSFRAFQAASRAMATCLKEDQGKYIQSIED</sequence>
<evidence type="ECO:0000259" key="2">
    <source>
        <dbReference type="Pfam" id="PF14420"/>
    </source>
</evidence>